<comment type="caution">
    <text evidence="3">The sequence shown here is derived from an EMBL/GenBank/DDBJ whole genome shotgun (WGS) entry which is preliminary data.</text>
</comment>
<evidence type="ECO:0000313" key="3">
    <source>
        <dbReference type="EMBL" id="GIQ69774.1"/>
    </source>
</evidence>
<evidence type="ECO:0000313" key="4">
    <source>
        <dbReference type="Proteomes" id="UP000677918"/>
    </source>
</evidence>
<dbReference type="Pfam" id="PF00535">
    <property type="entry name" value="Glycos_transf_2"/>
    <property type="match status" value="1"/>
</dbReference>
<dbReference type="PANTHER" id="PTHR22916:SF3">
    <property type="entry name" value="UDP-GLCNAC:BETAGAL BETA-1,3-N-ACETYLGLUCOSAMINYLTRANSFERASE-LIKE PROTEIN 1"/>
    <property type="match status" value="1"/>
</dbReference>
<gene>
    <name evidence="3" type="ORF">XYCOK13_25980</name>
</gene>
<keyword evidence="4" id="KW-1185">Reference proteome</keyword>
<dbReference type="GO" id="GO:0016758">
    <property type="term" value="F:hexosyltransferase activity"/>
    <property type="evidence" value="ECO:0007669"/>
    <property type="project" value="UniProtKB-ARBA"/>
</dbReference>
<accession>A0A8J4H6H7</accession>
<dbReference type="EMBL" id="BOVK01000032">
    <property type="protein sequence ID" value="GIQ69774.1"/>
    <property type="molecule type" value="Genomic_DNA"/>
</dbReference>
<dbReference type="SUPFAM" id="SSF53448">
    <property type="entry name" value="Nucleotide-diphospho-sugar transferases"/>
    <property type="match status" value="1"/>
</dbReference>
<dbReference type="Gene3D" id="3.90.550.10">
    <property type="entry name" value="Spore Coat Polysaccharide Biosynthesis Protein SpsA, Chain A"/>
    <property type="match status" value="1"/>
</dbReference>
<dbReference type="InterPro" id="IPR029044">
    <property type="entry name" value="Nucleotide-diphossugar_trans"/>
</dbReference>
<protein>
    <recommendedName>
        <fullName evidence="2">Glycosyltransferase 2-like domain-containing protein</fullName>
    </recommendedName>
</protein>
<dbReference type="InterPro" id="IPR001173">
    <property type="entry name" value="Glyco_trans_2-like"/>
</dbReference>
<evidence type="ECO:0000259" key="2">
    <source>
        <dbReference type="Pfam" id="PF00535"/>
    </source>
</evidence>
<comment type="similarity">
    <text evidence="1">Belongs to the glycosyltransferase 2 family.</text>
</comment>
<evidence type="ECO:0000256" key="1">
    <source>
        <dbReference type="ARBA" id="ARBA00006739"/>
    </source>
</evidence>
<name>A0A8J4H6H7_9BACL</name>
<dbReference type="Proteomes" id="UP000677918">
    <property type="component" value="Unassembled WGS sequence"/>
</dbReference>
<feature type="domain" description="Glycosyltransferase 2-like" evidence="2">
    <location>
        <begin position="6"/>
        <end position="176"/>
    </location>
</feature>
<reference evidence="3" key="1">
    <citation type="submission" date="2021-04" db="EMBL/GenBank/DDBJ databases">
        <title>Draft genome sequence of Xylanibacillus composti strain K13.</title>
        <authorList>
            <person name="Uke A."/>
            <person name="Chhe C."/>
            <person name="Baramee S."/>
            <person name="Kosugi A."/>
        </authorList>
    </citation>
    <scope>NUCLEOTIDE SEQUENCE</scope>
    <source>
        <strain evidence="3">K13</strain>
    </source>
</reference>
<proteinExistence type="inferred from homology"/>
<organism evidence="3 4">
    <name type="scientific">Xylanibacillus composti</name>
    <dbReference type="NCBI Taxonomy" id="1572762"/>
    <lineage>
        <taxon>Bacteria</taxon>
        <taxon>Bacillati</taxon>
        <taxon>Bacillota</taxon>
        <taxon>Bacilli</taxon>
        <taxon>Bacillales</taxon>
        <taxon>Paenibacillaceae</taxon>
        <taxon>Xylanibacillus</taxon>
    </lineage>
</organism>
<dbReference type="RefSeq" id="WP_213412560.1">
    <property type="nucleotide sequence ID" value="NZ_BOVK01000032.1"/>
</dbReference>
<sequence length="320" mass="37292">MNPKVSVVIPTYKRPGHFLKRALESVLSQTYENIELVIVDDNPADSPFRGEIEQFMESYENDQRVVYVKNKKNLGGGLARNEGIARASGDYISFLDDDDKYLPEKISRQLAFMESNEYDLTFTNLRVHNTEDKLIDYRDFTFIKDFNQSALLKAHLMRHITGTSTFMFRQEALRKIGGFQQVRMGQEFMLMLHSIEKSLKIGYLPICEVVQYVHSGERISNGINKLDGEKEMIQFKKQYFSRFTWREKMFIRFRHHAVMAITARRSNMHFVFALHACLAVLNSPIDAVLEPVQYLMKLKNFNKPATEMYKNEGDVRGLSR</sequence>
<dbReference type="PANTHER" id="PTHR22916">
    <property type="entry name" value="GLYCOSYLTRANSFERASE"/>
    <property type="match status" value="1"/>
</dbReference>
<dbReference type="AlphaFoldDB" id="A0A8J4H6H7"/>